<accession>A0A2T5JSZ2</accession>
<protein>
    <submittedName>
        <fullName evidence="1">Uncharacterized protein</fullName>
    </submittedName>
</protein>
<evidence type="ECO:0000313" key="2">
    <source>
        <dbReference type="Proteomes" id="UP000244060"/>
    </source>
</evidence>
<proteinExistence type="predicted"/>
<dbReference type="Proteomes" id="UP000244060">
    <property type="component" value="Unassembled WGS sequence"/>
</dbReference>
<keyword evidence="2" id="KW-1185">Reference proteome</keyword>
<sequence length="39" mass="4339">MCVTMGVTVRHPHTEQVMSDNAILPDTAVDGKLRRFLAK</sequence>
<dbReference type="AlphaFoldDB" id="A0A2T5JSZ2"/>
<reference evidence="1 2" key="1">
    <citation type="submission" date="2018-04" db="EMBL/GenBank/DDBJ databases">
        <title>Genomic Encyclopedia of Type Strains, Phase III (KMG-III): the genomes of soil and plant-associated and newly described type strains.</title>
        <authorList>
            <person name="Whitman W."/>
        </authorList>
    </citation>
    <scope>NUCLEOTIDE SEQUENCE [LARGE SCALE GENOMIC DNA]</scope>
    <source>
        <strain evidence="1 2">KA25</strain>
    </source>
</reference>
<name>A0A2T5JSZ2_9RHOB</name>
<organism evidence="1 2">
    <name type="scientific">Cereibacter azotoformans</name>
    <dbReference type="NCBI Taxonomy" id="43057"/>
    <lineage>
        <taxon>Bacteria</taxon>
        <taxon>Pseudomonadati</taxon>
        <taxon>Pseudomonadota</taxon>
        <taxon>Alphaproteobacteria</taxon>
        <taxon>Rhodobacterales</taxon>
        <taxon>Paracoccaceae</taxon>
        <taxon>Cereibacter</taxon>
    </lineage>
</organism>
<comment type="caution">
    <text evidence="1">The sequence shown here is derived from an EMBL/GenBank/DDBJ whole genome shotgun (WGS) entry which is preliminary data.</text>
</comment>
<dbReference type="EMBL" id="QAOT01000024">
    <property type="protein sequence ID" value="PTR12530.1"/>
    <property type="molecule type" value="Genomic_DNA"/>
</dbReference>
<evidence type="ECO:0000313" key="1">
    <source>
        <dbReference type="EMBL" id="PTR12530.1"/>
    </source>
</evidence>
<gene>
    <name evidence="1" type="ORF">C8J28_12430</name>
</gene>